<dbReference type="InterPro" id="IPR023399">
    <property type="entry name" value="Baseplate-like_2-layer_sand"/>
</dbReference>
<feature type="compositionally biased region" description="Basic residues" evidence="1">
    <location>
        <begin position="369"/>
        <end position="381"/>
    </location>
</feature>
<dbReference type="Pfam" id="PF22630">
    <property type="entry name" value="NMB1110_3rd"/>
    <property type="match status" value="1"/>
</dbReference>
<gene>
    <name evidence="6" type="ORF">HXM80_02270</name>
</gene>
<organism evidence="6 7">
    <name type="scientific">Neisseria sicca</name>
    <dbReference type="NCBI Taxonomy" id="490"/>
    <lineage>
        <taxon>Bacteria</taxon>
        <taxon>Pseudomonadati</taxon>
        <taxon>Pseudomonadota</taxon>
        <taxon>Betaproteobacteria</taxon>
        <taxon>Neisseriales</taxon>
        <taxon>Neisseriaceae</taxon>
        <taxon>Neisseria</taxon>
    </lineage>
</organism>
<proteinExistence type="predicted"/>
<evidence type="ECO:0000259" key="2">
    <source>
        <dbReference type="Pfam" id="PF21683"/>
    </source>
</evidence>
<evidence type="ECO:0000313" key="6">
    <source>
        <dbReference type="EMBL" id="MBF1264517.1"/>
    </source>
</evidence>
<dbReference type="InterPro" id="IPR049354">
    <property type="entry name" value="GpP-like_N"/>
</dbReference>
<feature type="domain" description="Baseplate hub protein gp44-like N-terminal" evidence="2">
    <location>
        <begin position="10"/>
        <end position="93"/>
    </location>
</feature>
<dbReference type="AlphaFoldDB" id="A0A930DII8"/>
<dbReference type="InterPro" id="IPR054034">
    <property type="entry name" value="NMB1110-like_C"/>
</dbReference>
<feature type="domain" description="Baseplate hub protein gp44/GpP-like second" evidence="4">
    <location>
        <begin position="95"/>
        <end position="177"/>
    </location>
</feature>
<dbReference type="PIRSF" id="PIRSF004440">
    <property type="entry name" value="GpP"/>
    <property type="match status" value="1"/>
</dbReference>
<evidence type="ECO:0000259" key="5">
    <source>
        <dbReference type="Pfam" id="PF22630"/>
    </source>
</evidence>
<feature type="region of interest" description="Disordered" evidence="1">
    <location>
        <begin position="349"/>
        <end position="392"/>
    </location>
</feature>
<dbReference type="SUPFAM" id="SSF69279">
    <property type="entry name" value="Phage tail proteins"/>
    <property type="match status" value="2"/>
</dbReference>
<comment type="caution">
    <text evidence="6">The sequence shown here is derived from an EMBL/GenBank/DDBJ whole genome shotgun (WGS) entry which is preliminary data.</text>
</comment>
<dbReference type="Proteomes" id="UP000780345">
    <property type="component" value="Unassembled WGS sequence"/>
</dbReference>
<dbReference type="Gene3D" id="3.55.50.10">
    <property type="entry name" value="Baseplate protein-like domains"/>
    <property type="match status" value="1"/>
</dbReference>
<dbReference type="Pfam" id="PF22255">
    <property type="entry name" value="Gp44-like_2nd"/>
    <property type="match status" value="1"/>
</dbReference>
<dbReference type="Pfam" id="PF22174">
    <property type="entry name" value="NMB1110-like_C"/>
    <property type="match status" value="1"/>
</dbReference>
<dbReference type="EMBL" id="JABZQQ010000010">
    <property type="protein sequence ID" value="MBF1264517.1"/>
    <property type="molecule type" value="Genomic_DNA"/>
</dbReference>
<name>A0A930DII8_NEISI</name>
<dbReference type="Gene3D" id="3.30.1920.10">
    <property type="entry name" value="Baseplate protein-like domains - 2 layer sandwich fold"/>
    <property type="match status" value="1"/>
</dbReference>
<dbReference type="Pfam" id="PF21683">
    <property type="entry name" value="GpP-like_1st"/>
    <property type="match status" value="1"/>
</dbReference>
<feature type="domain" description="Tail protein NMB1110-like C-terminal" evidence="3">
    <location>
        <begin position="272"/>
        <end position="340"/>
    </location>
</feature>
<protein>
    <submittedName>
        <fullName evidence="6">Phage tail protein</fullName>
    </submittedName>
</protein>
<reference evidence="6" key="1">
    <citation type="submission" date="2020-04" db="EMBL/GenBank/DDBJ databases">
        <title>Deep metagenomics examines the oral microbiome during advanced dental caries in children, revealing novel taxa and co-occurrences with host molecules.</title>
        <authorList>
            <person name="Baker J.L."/>
            <person name="Morton J.T."/>
            <person name="Dinis M."/>
            <person name="Alvarez R."/>
            <person name="Tran N.C."/>
            <person name="Knight R."/>
            <person name="Edlund A."/>
        </authorList>
    </citation>
    <scope>NUCLEOTIDE SEQUENCE</scope>
    <source>
        <strain evidence="6">JCVI_32_bin.62</strain>
    </source>
</reference>
<sequence>MQNNSYGYNISVRIGGKEHKHWESYDIDGDFLIPADGFEFSVGLPYGESDIPDLSGESCEVAIDGKTVLTGIIDTQMHDKEKGRRSLRLTGRDLAGLLVDCAAPQLNVKGMTVLAAAQKLAAPWPQIKKVVLKADKNPTLDKIDIEPGETVWQALTHVANSVGLHPWMEPDGTLAVGGADYSSPPVATLCWSRDDKRRNTERVSIERSIESRFSEVTFLGQSHAKRGDSAKHDLKWQYKDPTMTLYKPKTVVVSDAENLESLKRQAKKQLADWRLEGFTLTVTVGGHKTENGTLWQPGQRVHVIDEEHGIDAVFYLMGRRFMLNRIDGTTTELRLKEDGVWIPDAYSQKADAARKRPGKKKGVTDKGKTTRKTGGKGRPKTKTTAMETAVFE</sequence>
<evidence type="ECO:0000313" key="7">
    <source>
        <dbReference type="Proteomes" id="UP000780345"/>
    </source>
</evidence>
<evidence type="ECO:0000259" key="4">
    <source>
        <dbReference type="Pfam" id="PF22255"/>
    </source>
</evidence>
<dbReference type="Gene3D" id="2.30.300.10">
    <property type="entry name" value="Baseplate protein-like domain - beta roll fold"/>
    <property type="match status" value="1"/>
</dbReference>
<accession>A0A930DII8</accession>
<dbReference type="InterPro" id="IPR054482">
    <property type="entry name" value="NMB1110-like_3rd"/>
</dbReference>
<dbReference type="InterPro" id="IPR053981">
    <property type="entry name" value="Gp44/GpP-like_2nd"/>
</dbReference>
<feature type="domain" description="Tail protein NMB1110-like third" evidence="5">
    <location>
        <begin position="212"/>
        <end position="270"/>
    </location>
</feature>
<evidence type="ECO:0000259" key="3">
    <source>
        <dbReference type="Pfam" id="PF22174"/>
    </source>
</evidence>
<dbReference type="InterPro" id="IPR026276">
    <property type="entry name" value="Baseplate_GpP"/>
</dbReference>
<evidence type="ECO:0000256" key="1">
    <source>
        <dbReference type="SAM" id="MobiDB-lite"/>
    </source>
</evidence>